<gene>
    <name evidence="2" type="ORF">HYX28_01635</name>
</gene>
<dbReference type="EMBL" id="JACPNR010000004">
    <property type="protein sequence ID" value="MBI2677463.1"/>
    <property type="molecule type" value="Genomic_DNA"/>
</dbReference>
<organism evidence="2 3">
    <name type="scientific">Candidatus Korobacter versatilis</name>
    <dbReference type="NCBI Taxonomy" id="658062"/>
    <lineage>
        <taxon>Bacteria</taxon>
        <taxon>Pseudomonadati</taxon>
        <taxon>Acidobacteriota</taxon>
        <taxon>Terriglobia</taxon>
        <taxon>Terriglobales</taxon>
        <taxon>Candidatus Korobacteraceae</taxon>
        <taxon>Candidatus Korobacter</taxon>
    </lineage>
</organism>
<sequence length="328" mass="35595">MKQIRRKSLLFAGILLLSGVAFAVPVVTITAPTGGSTAGSPVQVSASATSSRTVTLMQIYVDGTKKYEGKGSSLSTTVSIATGSHRLTVQAFDSSGAGKLSVNFSVSTATSTALPPLAVFNDIDEMTDWASCDSCAGPGGAGPTTPHSMKQSIASPAMDGKAAEFWLGGDTKYAAALWWKQLGARDSATKFTYDLYFYLKNPSVSQALEFDANQTVNGSMYVFGTQCNLKGSKQWDIWDYNLHWIPTGIPCTLPAAYAWHHLTFEFERSNGKMHYLSITLDGKKSYVDRYQVPRPKTTRELNVAVQLDGNSAMTDYSEWVDKISLKIW</sequence>
<accession>A0A932A785</accession>
<dbReference type="InterPro" id="IPR013783">
    <property type="entry name" value="Ig-like_fold"/>
</dbReference>
<name>A0A932A785_9BACT</name>
<reference evidence="2" key="1">
    <citation type="submission" date="2020-07" db="EMBL/GenBank/DDBJ databases">
        <title>Huge and variable diversity of episymbiotic CPR bacteria and DPANN archaea in groundwater ecosystems.</title>
        <authorList>
            <person name="He C.Y."/>
            <person name="Keren R."/>
            <person name="Whittaker M."/>
            <person name="Farag I.F."/>
            <person name="Doudna J."/>
            <person name="Cate J.H.D."/>
            <person name="Banfield J.F."/>
        </authorList>
    </citation>
    <scope>NUCLEOTIDE SEQUENCE</scope>
    <source>
        <strain evidence="2">NC_groundwater_580_Pr5_B-0.1um_64_19</strain>
    </source>
</reference>
<dbReference type="Proteomes" id="UP000779809">
    <property type="component" value="Unassembled WGS sequence"/>
</dbReference>
<dbReference type="Gene3D" id="2.60.40.10">
    <property type="entry name" value="Immunoglobulins"/>
    <property type="match status" value="1"/>
</dbReference>
<feature type="signal peptide" evidence="1">
    <location>
        <begin position="1"/>
        <end position="23"/>
    </location>
</feature>
<feature type="chain" id="PRO_5037368909" evidence="1">
    <location>
        <begin position="24"/>
        <end position="328"/>
    </location>
</feature>
<evidence type="ECO:0000313" key="3">
    <source>
        <dbReference type="Proteomes" id="UP000779809"/>
    </source>
</evidence>
<comment type="caution">
    <text evidence="2">The sequence shown here is derived from an EMBL/GenBank/DDBJ whole genome shotgun (WGS) entry which is preliminary data.</text>
</comment>
<dbReference type="AlphaFoldDB" id="A0A932A785"/>
<evidence type="ECO:0000313" key="2">
    <source>
        <dbReference type="EMBL" id="MBI2677463.1"/>
    </source>
</evidence>
<evidence type="ECO:0000256" key="1">
    <source>
        <dbReference type="SAM" id="SignalP"/>
    </source>
</evidence>
<dbReference type="Pfam" id="PF17957">
    <property type="entry name" value="Big_7"/>
    <property type="match status" value="1"/>
</dbReference>
<keyword evidence="1" id="KW-0732">Signal</keyword>
<proteinExistence type="predicted"/>
<protein>
    <submittedName>
        <fullName evidence="2">Ig-like domain-containing protein</fullName>
    </submittedName>
</protein>